<dbReference type="SMR" id="A0A6M3ZHR6"/>
<dbReference type="InterPro" id="IPR025441">
    <property type="entry name" value="DUF4181"/>
</dbReference>
<keyword evidence="1" id="KW-1133">Transmembrane helix</keyword>
<proteinExistence type="predicted"/>
<feature type="transmembrane region" description="Helical" evidence="1">
    <location>
        <begin position="91"/>
        <end position="110"/>
    </location>
</feature>
<protein>
    <submittedName>
        <fullName evidence="2">DUF4181 domain-containing protein</fullName>
    </submittedName>
</protein>
<name>A0A6M3ZHR6_BACSU</name>
<dbReference type="OrthoDB" id="2455559at2"/>
<feature type="transmembrane region" description="Helical" evidence="1">
    <location>
        <begin position="6"/>
        <end position="23"/>
    </location>
</feature>
<accession>A0A6M3ZHR6</accession>
<evidence type="ECO:0000256" key="1">
    <source>
        <dbReference type="SAM" id="Phobius"/>
    </source>
</evidence>
<evidence type="ECO:0000313" key="2">
    <source>
        <dbReference type="EMBL" id="QJP90293.1"/>
    </source>
</evidence>
<keyword evidence="1" id="KW-0472">Membrane</keyword>
<dbReference type="EMBL" id="CP052842">
    <property type="protein sequence ID" value="QJP90293.1"/>
    <property type="molecule type" value="Genomic_DNA"/>
</dbReference>
<reference evidence="2" key="1">
    <citation type="submission" date="2020-04" db="EMBL/GenBank/DDBJ databases">
        <title>Phage recombination drives evolution of spore-forming Bacilli.</title>
        <authorList>
            <person name="Dragos A."/>
            <person name="Kovacs A.T."/>
        </authorList>
    </citation>
    <scope>NUCLEOTIDE SEQUENCE</scope>
    <source>
        <strain evidence="2">168</strain>
    </source>
</reference>
<keyword evidence="1" id="KW-0812">Transmembrane</keyword>
<dbReference type="KEGG" id="bsu:BSU36090"/>
<feature type="transmembrane region" description="Helical" evidence="1">
    <location>
        <begin position="44"/>
        <end position="71"/>
    </location>
</feature>
<dbReference type="RefSeq" id="WP_003227850.1">
    <property type="nucleotide sequence ID" value="NC_000964.3"/>
</dbReference>
<sequence>MTNFWILMLIAITISLASQFFIKKKYGIDKSGWRYKHVSNTHKWIEITLLILFVFSLSFFPVEYLLLLFFIVIDSIRIFMEWHYRPEDKQYMYHIVEVSLMFMLLIYVCTL</sequence>
<dbReference type="Pfam" id="PF13789">
    <property type="entry name" value="DUF4181"/>
    <property type="match status" value="1"/>
</dbReference>
<organism evidence="2">
    <name type="scientific">Bacillus subtilis (strain 168)</name>
    <dbReference type="NCBI Taxonomy" id="224308"/>
    <lineage>
        <taxon>Bacteria</taxon>
        <taxon>Bacillati</taxon>
        <taxon>Bacillota</taxon>
        <taxon>Bacilli</taxon>
        <taxon>Bacillales</taxon>
        <taxon>Bacillaceae</taxon>
        <taxon>Bacillus</taxon>
    </lineage>
</organism>
<dbReference type="AlphaFoldDB" id="A0A6M3ZHR6"/>
<gene>
    <name evidence="2" type="ORF">HIR78_20740</name>
</gene>